<dbReference type="AlphaFoldDB" id="A0A1X2HWL6"/>
<dbReference type="InterPro" id="IPR001461">
    <property type="entry name" value="Aspartic_peptidase_A1"/>
</dbReference>
<dbReference type="InterPro" id="IPR021109">
    <property type="entry name" value="Peptidase_aspartic_dom_sf"/>
</dbReference>
<evidence type="ECO:0000256" key="12">
    <source>
        <dbReference type="SAM" id="SignalP"/>
    </source>
</evidence>
<dbReference type="InParanoid" id="A0A1X2HWL6"/>
<organism evidence="14 15">
    <name type="scientific">Syncephalastrum racemosum</name>
    <name type="common">Filamentous fungus</name>
    <dbReference type="NCBI Taxonomy" id="13706"/>
    <lineage>
        <taxon>Eukaryota</taxon>
        <taxon>Fungi</taxon>
        <taxon>Fungi incertae sedis</taxon>
        <taxon>Mucoromycota</taxon>
        <taxon>Mucoromycotina</taxon>
        <taxon>Mucoromycetes</taxon>
        <taxon>Mucorales</taxon>
        <taxon>Syncephalastraceae</taxon>
        <taxon>Syncephalastrum</taxon>
    </lineage>
</organism>
<feature type="chain" id="PRO_5012485121" description="rhizopuspepsin" evidence="12">
    <location>
        <begin position="20"/>
        <end position="408"/>
    </location>
</feature>
<evidence type="ECO:0000256" key="2">
    <source>
        <dbReference type="ARBA" id="ARBA00007447"/>
    </source>
</evidence>
<feature type="active site" evidence="10">
    <location>
        <position position="299"/>
    </location>
</feature>
<evidence type="ECO:0000313" key="14">
    <source>
        <dbReference type="EMBL" id="ORZ03976.1"/>
    </source>
</evidence>
<dbReference type="SUPFAM" id="SSF50630">
    <property type="entry name" value="Acid proteases"/>
    <property type="match status" value="1"/>
</dbReference>
<feature type="active site" evidence="10">
    <location>
        <position position="114"/>
    </location>
</feature>
<evidence type="ECO:0000256" key="4">
    <source>
        <dbReference type="ARBA" id="ARBA00022670"/>
    </source>
</evidence>
<comment type="similarity">
    <text evidence="2 11">Belongs to the peptidase A1 family.</text>
</comment>
<proteinExistence type="inferred from homology"/>
<evidence type="ECO:0000256" key="5">
    <source>
        <dbReference type="ARBA" id="ARBA00022729"/>
    </source>
</evidence>
<comment type="caution">
    <text evidence="14">The sequence shown here is derived from an EMBL/GenBank/DDBJ whole genome shotgun (WGS) entry which is preliminary data.</text>
</comment>
<dbReference type="PROSITE" id="PS00141">
    <property type="entry name" value="ASP_PROTEASE"/>
    <property type="match status" value="1"/>
</dbReference>
<keyword evidence="15" id="KW-1185">Reference proteome</keyword>
<comment type="catalytic activity">
    <reaction evidence="1">
        <text>Hydrolysis of proteins with broad specificity similar to that of pepsin A, preferring hydrophobic residues at P1 and P1'. Clots milk and activates trypsinogen. Does not cleave 4-Gln-|-His-5, but does cleave 10-His-|-Leu-11 and 12-Val-|-Glu-13 in B chain of insulin.</text>
        <dbReference type="EC" id="3.4.23.21"/>
    </reaction>
</comment>
<dbReference type="Pfam" id="PF00026">
    <property type="entry name" value="Asp"/>
    <property type="match status" value="1"/>
</dbReference>
<evidence type="ECO:0000256" key="10">
    <source>
        <dbReference type="PIRSR" id="PIRSR601461-1"/>
    </source>
</evidence>
<dbReference type="PROSITE" id="PS51767">
    <property type="entry name" value="PEPTIDASE_A1"/>
    <property type="match status" value="1"/>
</dbReference>
<evidence type="ECO:0000259" key="13">
    <source>
        <dbReference type="PROSITE" id="PS51767"/>
    </source>
</evidence>
<dbReference type="Proteomes" id="UP000242180">
    <property type="component" value="Unassembled WGS sequence"/>
</dbReference>
<dbReference type="GO" id="GO:0006508">
    <property type="term" value="P:proteolysis"/>
    <property type="evidence" value="ECO:0007669"/>
    <property type="project" value="UniProtKB-KW"/>
</dbReference>
<dbReference type="FunCoup" id="A0A1X2HWL6">
    <property type="interactions" value="53"/>
</dbReference>
<dbReference type="PANTHER" id="PTHR47966">
    <property type="entry name" value="BETA-SITE APP-CLEAVING ENZYME, ISOFORM A-RELATED"/>
    <property type="match status" value="1"/>
</dbReference>
<name>A0A1X2HWL6_SYNRA</name>
<evidence type="ECO:0000256" key="7">
    <source>
        <dbReference type="ARBA" id="ARBA00022801"/>
    </source>
</evidence>
<keyword evidence="8" id="KW-0865">Zymogen</keyword>
<protein>
    <recommendedName>
        <fullName evidence="3">rhizopuspepsin</fullName>
        <ecNumber evidence="3">3.4.23.21</ecNumber>
    </recommendedName>
</protein>
<gene>
    <name evidence="14" type="ORF">BCR43DRAFT_467817</name>
</gene>
<dbReference type="EC" id="3.4.23.21" evidence="3"/>
<dbReference type="FunFam" id="2.40.70.10:FF:000115">
    <property type="entry name" value="Lysosomal aspartic protease"/>
    <property type="match status" value="1"/>
</dbReference>
<evidence type="ECO:0000256" key="8">
    <source>
        <dbReference type="ARBA" id="ARBA00023145"/>
    </source>
</evidence>
<evidence type="ECO:0000256" key="11">
    <source>
        <dbReference type="RuleBase" id="RU000454"/>
    </source>
</evidence>
<feature type="signal peptide" evidence="12">
    <location>
        <begin position="1"/>
        <end position="19"/>
    </location>
</feature>
<keyword evidence="9" id="KW-1015">Disulfide bond</keyword>
<evidence type="ECO:0000256" key="3">
    <source>
        <dbReference type="ARBA" id="ARBA00013205"/>
    </source>
</evidence>
<dbReference type="STRING" id="13706.A0A1X2HWL6"/>
<keyword evidence="4 11" id="KW-0645">Protease</keyword>
<keyword evidence="7 11" id="KW-0378">Hydrolase</keyword>
<sequence length="408" mass="43426">MKPFVFACAAAALAGLAQAAPETTTASSQGGVATFPLVSNPAYKPNAVRAVQRAENKLLGLIQALLGNASNQNKNNTSQDGDGHTAMTDFGQDVEYYATVQVGTPPQELKLDFDTGSSDLWFASTLCLLSCNATKAKYDPSASSTYKFEGKPWMISYADGSTANGITGTDEVNLGGLKIKNQVIEMATFESSSFSGGAVDGLLGLAFNKIATVKGIKTPVDNLIEQKLIEKPIFGVWLGKKSEGGGGEYVFGGYNEKHIDGELTTVKVNNTLGWYTVGISDLKAGSQSIVSSGFEGILDTGTTLIIFNKDIATKVADFYKATDNKDGTYTIDCDTSKIQPLAFTMSGKDFFVPADSIVYDKDDKTGKCIAGFGYLNSEYNIIGDTFLKNNYVVFNQAVPEVQIAPSKP</sequence>
<dbReference type="Gene3D" id="2.40.70.10">
    <property type="entry name" value="Acid Proteases"/>
    <property type="match status" value="2"/>
</dbReference>
<dbReference type="GO" id="GO:0004190">
    <property type="term" value="F:aspartic-type endopeptidase activity"/>
    <property type="evidence" value="ECO:0007669"/>
    <property type="project" value="UniProtKB-KW"/>
</dbReference>
<dbReference type="EMBL" id="MCGN01000001">
    <property type="protein sequence ID" value="ORZ03976.1"/>
    <property type="molecule type" value="Genomic_DNA"/>
</dbReference>
<keyword evidence="5 12" id="KW-0732">Signal</keyword>
<evidence type="ECO:0000256" key="1">
    <source>
        <dbReference type="ARBA" id="ARBA00001130"/>
    </source>
</evidence>
<dbReference type="InterPro" id="IPR001969">
    <property type="entry name" value="Aspartic_peptidase_AS"/>
</dbReference>
<dbReference type="InterPro" id="IPR033121">
    <property type="entry name" value="PEPTIDASE_A1"/>
</dbReference>
<dbReference type="OMA" id="VGQKRIG"/>
<accession>A0A1X2HWL6</accession>
<feature type="domain" description="Peptidase A1" evidence="13">
    <location>
        <begin position="96"/>
        <end position="404"/>
    </location>
</feature>
<keyword evidence="6 11" id="KW-0064">Aspartyl protease</keyword>
<dbReference type="OrthoDB" id="2747330at2759"/>
<reference evidence="14 15" key="1">
    <citation type="submission" date="2016-07" db="EMBL/GenBank/DDBJ databases">
        <title>Pervasive Adenine N6-methylation of Active Genes in Fungi.</title>
        <authorList>
            <consortium name="DOE Joint Genome Institute"/>
            <person name="Mondo S.J."/>
            <person name="Dannebaum R.O."/>
            <person name="Kuo R.C."/>
            <person name="Labutti K."/>
            <person name="Haridas S."/>
            <person name="Kuo A."/>
            <person name="Salamov A."/>
            <person name="Ahrendt S.R."/>
            <person name="Lipzen A."/>
            <person name="Sullivan W."/>
            <person name="Andreopoulos W.B."/>
            <person name="Clum A."/>
            <person name="Lindquist E."/>
            <person name="Daum C."/>
            <person name="Ramamoorthy G.K."/>
            <person name="Gryganskyi A."/>
            <person name="Culley D."/>
            <person name="Magnuson J.K."/>
            <person name="James T.Y."/>
            <person name="O'Malley M.A."/>
            <person name="Stajich J.E."/>
            <person name="Spatafora J.W."/>
            <person name="Visel A."/>
            <person name="Grigoriev I.V."/>
        </authorList>
    </citation>
    <scope>NUCLEOTIDE SEQUENCE [LARGE SCALE GENOMIC DNA]</scope>
    <source>
        <strain evidence="14 15">NRRL 2496</strain>
    </source>
</reference>
<dbReference type="PANTHER" id="PTHR47966:SF1">
    <property type="entry name" value="ASPARTYL PROTEINASE"/>
    <property type="match status" value="1"/>
</dbReference>
<dbReference type="PRINTS" id="PR00792">
    <property type="entry name" value="PEPSIN"/>
</dbReference>
<evidence type="ECO:0000256" key="6">
    <source>
        <dbReference type="ARBA" id="ARBA00022750"/>
    </source>
</evidence>
<evidence type="ECO:0000313" key="15">
    <source>
        <dbReference type="Proteomes" id="UP000242180"/>
    </source>
</evidence>
<evidence type="ECO:0000256" key="9">
    <source>
        <dbReference type="ARBA" id="ARBA00023157"/>
    </source>
</evidence>